<dbReference type="GeneID" id="56079140"/>
<gene>
    <name evidence="2" type="ORF">HZS55_14715</name>
</gene>
<keyword evidence="1" id="KW-0472">Membrane</keyword>
<dbReference type="InterPro" id="IPR040493">
    <property type="entry name" value="DUF5518"/>
</dbReference>
<dbReference type="EMBL" id="CP058910">
    <property type="protein sequence ID" value="QLH78465.1"/>
    <property type="molecule type" value="Genomic_DNA"/>
</dbReference>
<feature type="transmembrane region" description="Helical" evidence="1">
    <location>
        <begin position="109"/>
        <end position="135"/>
    </location>
</feature>
<organism evidence="2 3">
    <name type="scientific">Halosimplex rubrum</name>
    <dbReference type="NCBI Taxonomy" id="869889"/>
    <lineage>
        <taxon>Archaea</taxon>
        <taxon>Methanobacteriati</taxon>
        <taxon>Methanobacteriota</taxon>
        <taxon>Stenosarchaea group</taxon>
        <taxon>Halobacteria</taxon>
        <taxon>Halobacteriales</taxon>
        <taxon>Haloarculaceae</taxon>
        <taxon>Halosimplex</taxon>
    </lineage>
</organism>
<dbReference type="KEGG" id="hrr:HZS55_14715"/>
<dbReference type="OrthoDB" id="340084at2157"/>
<keyword evidence="1" id="KW-0812">Transmembrane</keyword>
<dbReference type="Pfam" id="PF17647">
    <property type="entry name" value="DUF5518"/>
    <property type="match status" value="1"/>
</dbReference>
<sequence>MSIGTHHVLRNNHTWKYALLGGLISIPLVIGDYWLSGMGHYFSINMVFFGGLIAGFLAKRDAANARKAAIGAGILGGLPGYIWIFPAMVRTWHSFATSWSSTVVATLVMTLAGVMMIGTGALGGFLGGLVGGWLANHS</sequence>
<dbReference type="Proteomes" id="UP000509667">
    <property type="component" value="Chromosome"/>
</dbReference>
<keyword evidence="1" id="KW-1133">Transmembrane helix</keyword>
<reference evidence="2 3" key="1">
    <citation type="submission" date="2020-07" db="EMBL/GenBank/DDBJ databases">
        <title>Halosimplex pelagicum sp. nov. and Halosimplex rubrum sp. nov., isolated from salted brown alga Laminaria, and emended description of the genus Halosimplex.</title>
        <authorList>
            <person name="Cui H."/>
        </authorList>
    </citation>
    <scope>NUCLEOTIDE SEQUENCE [LARGE SCALE GENOMIC DNA]</scope>
    <source>
        <strain evidence="2 3">R27</strain>
    </source>
</reference>
<evidence type="ECO:0000256" key="1">
    <source>
        <dbReference type="SAM" id="Phobius"/>
    </source>
</evidence>
<keyword evidence="3" id="KW-1185">Reference proteome</keyword>
<dbReference type="RefSeq" id="WP_179908347.1">
    <property type="nucleotide sequence ID" value="NZ_CP058910.1"/>
</dbReference>
<evidence type="ECO:0000313" key="3">
    <source>
        <dbReference type="Proteomes" id="UP000509667"/>
    </source>
</evidence>
<feature type="transmembrane region" description="Helical" evidence="1">
    <location>
        <begin position="70"/>
        <end position="89"/>
    </location>
</feature>
<protein>
    <submittedName>
        <fullName evidence="2">DUF5518 domain-containing protein</fullName>
    </submittedName>
</protein>
<feature type="transmembrane region" description="Helical" evidence="1">
    <location>
        <begin position="17"/>
        <end position="35"/>
    </location>
</feature>
<name>A0A7D5P5V1_9EURY</name>
<accession>A0A7D5P5V1</accession>
<dbReference type="AlphaFoldDB" id="A0A7D5P5V1"/>
<evidence type="ECO:0000313" key="2">
    <source>
        <dbReference type="EMBL" id="QLH78465.1"/>
    </source>
</evidence>
<feature type="transmembrane region" description="Helical" evidence="1">
    <location>
        <begin position="41"/>
        <end position="58"/>
    </location>
</feature>
<proteinExistence type="predicted"/>